<reference evidence="3" key="1">
    <citation type="journal article" date="2021" name="PeerJ">
        <title>Extensive microbial diversity within the chicken gut microbiome revealed by metagenomics and culture.</title>
        <authorList>
            <person name="Gilroy R."/>
            <person name="Ravi A."/>
            <person name="Getino M."/>
            <person name="Pursley I."/>
            <person name="Horton D.L."/>
            <person name="Alikhan N.F."/>
            <person name="Baker D."/>
            <person name="Gharbi K."/>
            <person name="Hall N."/>
            <person name="Watson M."/>
            <person name="Adriaenssens E.M."/>
            <person name="Foster-Nyarko E."/>
            <person name="Jarju S."/>
            <person name="Secka A."/>
            <person name="Antonio M."/>
            <person name="Oren A."/>
            <person name="Chaudhuri R.R."/>
            <person name="La Ragione R."/>
            <person name="Hildebrand F."/>
            <person name="Pallen M.J."/>
        </authorList>
    </citation>
    <scope>NUCLEOTIDE SEQUENCE</scope>
    <source>
        <strain evidence="3">CHK189-11263</strain>
    </source>
</reference>
<dbReference type="AlphaFoldDB" id="A0A9D2S4M5"/>
<keyword evidence="3" id="KW-0238">DNA-binding</keyword>
<feature type="compositionally biased region" description="Low complexity" evidence="1">
    <location>
        <begin position="61"/>
        <end position="73"/>
    </location>
</feature>
<sequence length="143" mass="14931">MKISRLEGAALILTALFLAFTAGWMLRGSGDAPAIRVETQYTPSLSQRTASAPTPAPSAAPSPSAAPTAAPAPDKVAPGERINLNTATVEELQRLPGIGESRARAIVADREENGPFRIPEDLTRVAGIGEGILQGLLDYVTVE</sequence>
<dbReference type="GO" id="GO:0006281">
    <property type="term" value="P:DNA repair"/>
    <property type="evidence" value="ECO:0007669"/>
    <property type="project" value="InterPro"/>
</dbReference>
<dbReference type="Proteomes" id="UP000824208">
    <property type="component" value="Unassembled WGS sequence"/>
</dbReference>
<evidence type="ECO:0000256" key="1">
    <source>
        <dbReference type="SAM" id="MobiDB-lite"/>
    </source>
</evidence>
<dbReference type="PANTHER" id="PTHR21180">
    <property type="entry name" value="ENDONUCLEASE/EXONUCLEASE/PHOSPHATASE FAMILY DOMAIN-CONTAINING PROTEIN 1"/>
    <property type="match status" value="1"/>
</dbReference>
<name>A0A9D2S4M5_9FIRM</name>
<protein>
    <submittedName>
        <fullName evidence="3">ComEA family DNA-binding protein</fullName>
    </submittedName>
</protein>
<dbReference type="InterPro" id="IPR010994">
    <property type="entry name" value="RuvA_2-like"/>
</dbReference>
<dbReference type="GO" id="GO:0015627">
    <property type="term" value="C:type II protein secretion system complex"/>
    <property type="evidence" value="ECO:0007669"/>
    <property type="project" value="TreeGrafter"/>
</dbReference>
<dbReference type="InterPro" id="IPR051675">
    <property type="entry name" value="Endo/Exo/Phosphatase_dom_1"/>
</dbReference>
<dbReference type="EMBL" id="DWYC01000046">
    <property type="protein sequence ID" value="HJB56773.1"/>
    <property type="molecule type" value="Genomic_DNA"/>
</dbReference>
<dbReference type="NCBIfam" id="TIGR00426">
    <property type="entry name" value="competence protein ComEA helix-hairpin-helix repeat region"/>
    <property type="match status" value="1"/>
</dbReference>
<accession>A0A9D2S4M5</accession>
<dbReference type="GO" id="GO:0003677">
    <property type="term" value="F:DNA binding"/>
    <property type="evidence" value="ECO:0007669"/>
    <property type="project" value="UniProtKB-KW"/>
</dbReference>
<evidence type="ECO:0000259" key="2">
    <source>
        <dbReference type="SMART" id="SM00278"/>
    </source>
</evidence>
<feature type="domain" description="Helix-hairpin-helix DNA-binding motif class 1" evidence="2">
    <location>
        <begin position="90"/>
        <end position="109"/>
    </location>
</feature>
<dbReference type="PANTHER" id="PTHR21180:SF32">
    <property type="entry name" value="ENDONUCLEASE_EXONUCLEASE_PHOSPHATASE FAMILY DOMAIN-CONTAINING PROTEIN 1"/>
    <property type="match status" value="1"/>
</dbReference>
<feature type="domain" description="Helix-hairpin-helix DNA-binding motif class 1" evidence="2">
    <location>
        <begin position="120"/>
        <end position="139"/>
    </location>
</feature>
<gene>
    <name evidence="3" type="ORF">H9714_04385</name>
</gene>
<evidence type="ECO:0000313" key="4">
    <source>
        <dbReference type="Proteomes" id="UP000824208"/>
    </source>
</evidence>
<dbReference type="Pfam" id="PF12836">
    <property type="entry name" value="HHH_3"/>
    <property type="match status" value="1"/>
</dbReference>
<dbReference type="SMART" id="SM00278">
    <property type="entry name" value="HhH1"/>
    <property type="match status" value="2"/>
</dbReference>
<comment type="caution">
    <text evidence="3">The sequence shown here is derived from an EMBL/GenBank/DDBJ whole genome shotgun (WGS) entry which is preliminary data.</text>
</comment>
<feature type="region of interest" description="Disordered" evidence="1">
    <location>
        <begin position="39"/>
        <end position="78"/>
    </location>
</feature>
<organism evidence="3 4">
    <name type="scientific">Candidatus Flavonifractor intestinipullorum</name>
    <dbReference type="NCBI Taxonomy" id="2838587"/>
    <lineage>
        <taxon>Bacteria</taxon>
        <taxon>Bacillati</taxon>
        <taxon>Bacillota</taxon>
        <taxon>Clostridia</taxon>
        <taxon>Eubacteriales</taxon>
        <taxon>Oscillospiraceae</taxon>
        <taxon>Flavonifractor</taxon>
    </lineage>
</organism>
<dbReference type="InterPro" id="IPR004509">
    <property type="entry name" value="Competence_ComEA_HhH"/>
</dbReference>
<dbReference type="GO" id="GO:0015628">
    <property type="term" value="P:protein secretion by the type II secretion system"/>
    <property type="evidence" value="ECO:0007669"/>
    <property type="project" value="TreeGrafter"/>
</dbReference>
<dbReference type="InterPro" id="IPR003583">
    <property type="entry name" value="Hlx-hairpin-Hlx_DNA-bd_motif"/>
</dbReference>
<reference evidence="3" key="2">
    <citation type="submission" date="2021-04" db="EMBL/GenBank/DDBJ databases">
        <authorList>
            <person name="Gilroy R."/>
        </authorList>
    </citation>
    <scope>NUCLEOTIDE SEQUENCE</scope>
    <source>
        <strain evidence="3">CHK189-11263</strain>
    </source>
</reference>
<evidence type="ECO:0000313" key="3">
    <source>
        <dbReference type="EMBL" id="HJB56773.1"/>
    </source>
</evidence>
<feature type="compositionally biased region" description="Polar residues" evidence="1">
    <location>
        <begin position="39"/>
        <end position="48"/>
    </location>
</feature>
<dbReference type="Gene3D" id="1.10.150.320">
    <property type="entry name" value="Photosystem II 12 kDa extrinsic protein"/>
    <property type="match status" value="1"/>
</dbReference>
<proteinExistence type="predicted"/>
<dbReference type="SUPFAM" id="SSF47781">
    <property type="entry name" value="RuvA domain 2-like"/>
    <property type="match status" value="1"/>
</dbReference>